<dbReference type="SUPFAM" id="SSF50630">
    <property type="entry name" value="Acid proteases"/>
    <property type="match status" value="1"/>
</dbReference>
<dbReference type="AlphaFoldDB" id="C4YBL4"/>
<evidence type="ECO:0000313" key="5">
    <source>
        <dbReference type="EMBL" id="EEQ41464.1"/>
    </source>
</evidence>
<dbReference type="GO" id="GO:0004190">
    <property type="term" value="F:aspartic-type endopeptidase activity"/>
    <property type="evidence" value="ECO:0007669"/>
    <property type="project" value="UniProtKB-ARBA"/>
</dbReference>
<reference evidence="5 6" key="1">
    <citation type="journal article" date="2009" name="Nature">
        <title>Evolution of pathogenicity and sexual reproduction in eight Candida genomes.</title>
        <authorList>
            <person name="Butler G."/>
            <person name="Rasmussen M.D."/>
            <person name="Lin M.F."/>
            <person name="Santos M.A."/>
            <person name="Sakthikumar S."/>
            <person name="Munro C.A."/>
            <person name="Rheinbay E."/>
            <person name="Grabherr M."/>
            <person name="Forche A."/>
            <person name="Reedy J.L."/>
            <person name="Agrafioti I."/>
            <person name="Arnaud M.B."/>
            <person name="Bates S."/>
            <person name="Brown A.J."/>
            <person name="Brunke S."/>
            <person name="Costanzo M.C."/>
            <person name="Fitzpatrick D.A."/>
            <person name="de Groot P.W."/>
            <person name="Harris D."/>
            <person name="Hoyer L.L."/>
            <person name="Hube B."/>
            <person name="Klis F.M."/>
            <person name="Kodira C."/>
            <person name="Lennard N."/>
            <person name="Logue M.E."/>
            <person name="Martin R."/>
            <person name="Neiman A.M."/>
            <person name="Nikolaou E."/>
            <person name="Quail M.A."/>
            <person name="Quinn J."/>
            <person name="Santos M.C."/>
            <person name="Schmitzberger F.F."/>
            <person name="Sherlock G."/>
            <person name="Shah P."/>
            <person name="Silverstein K.A."/>
            <person name="Skrzypek M.S."/>
            <person name="Soll D."/>
            <person name="Staggs R."/>
            <person name="Stansfield I."/>
            <person name="Stumpf M.P."/>
            <person name="Sudbery P.E."/>
            <person name="Srikantha T."/>
            <person name="Zeng Q."/>
            <person name="Berman J."/>
            <person name="Berriman M."/>
            <person name="Heitman J."/>
            <person name="Gow N.A."/>
            <person name="Lorenz M.C."/>
            <person name="Birren B.W."/>
            <person name="Kellis M."/>
            <person name="Cuomo C.A."/>
        </authorList>
    </citation>
    <scope>NUCLEOTIDE SEQUENCE [LARGE SCALE GENOMIC DNA]</scope>
    <source>
        <strain evidence="5 6">ATCC 42720</strain>
    </source>
</reference>
<evidence type="ECO:0000313" key="6">
    <source>
        <dbReference type="Proteomes" id="UP000007703"/>
    </source>
</evidence>
<feature type="compositionally biased region" description="Polar residues" evidence="2">
    <location>
        <begin position="434"/>
        <end position="446"/>
    </location>
</feature>
<dbReference type="InterPro" id="IPR021109">
    <property type="entry name" value="Peptidase_aspartic_dom_sf"/>
</dbReference>
<evidence type="ECO:0000256" key="2">
    <source>
        <dbReference type="SAM" id="MobiDB-lite"/>
    </source>
</evidence>
<evidence type="ECO:0000256" key="3">
    <source>
        <dbReference type="SAM" id="SignalP"/>
    </source>
</evidence>
<feature type="signal peptide" evidence="3">
    <location>
        <begin position="1"/>
        <end position="22"/>
    </location>
</feature>
<feature type="domain" description="Peptidase A1" evidence="4">
    <location>
        <begin position="39"/>
        <end position="332"/>
    </location>
</feature>
<feature type="chain" id="PRO_5002946322" description="Peptidase A1 domain-containing protein" evidence="3">
    <location>
        <begin position="23"/>
        <end position="472"/>
    </location>
</feature>
<evidence type="ECO:0000259" key="4">
    <source>
        <dbReference type="PROSITE" id="PS51767"/>
    </source>
</evidence>
<dbReference type="Gene3D" id="2.40.70.10">
    <property type="entry name" value="Acid Proteases"/>
    <property type="match status" value="1"/>
</dbReference>
<keyword evidence="1" id="KW-1015">Disulfide bond</keyword>
<dbReference type="KEGG" id="clu:CLUG_05592"/>
<feature type="compositionally biased region" description="Polar residues" evidence="2">
    <location>
        <begin position="401"/>
        <end position="417"/>
    </location>
</feature>
<dbReference type="EMBL" id="CH408082">
    <property type="protein sequence ID" value="EEQ41464.1"/>
    <property type="molecule type" value="Genomic_DNA"/>
</dbReference>
<organism evidence="5 6">
    <name type="scientific">Clavispora lusitaniae (strain ATCC 42720)</name>
    <name type="common">Yeast</name>
    <name type="synonym">Candida lusitaniae</name>
    <dbReference type="NCBI Taxonomy" id="306902"/>
    <lineage>
        <taxon>Eukaryota</taxon>
        <taxon>Fungi</taxon>
        <taxon>Dikarya</taxon>
        <taxon>Ascomycota</taxon>
        <taxon>Saccharomycotina</taxon>
        <taxon>Pichiomycetes</taxon>
        <taxon>Metschnikowiaceae</taxon>
        <taxon>Clavispora</taxon>
    </lineage>
</organism>
<dbReference type="InParanoid" id="C4YBL4"/>
<feature type="region of interest" description="Disordered" evidence="2">
    <location>
        <begin position="401"/>
        <end position="450"/>
    </location>
</feature>
<dbReference type="InterPro" id="IPR033121">
    <property type="entry name" value="PEPTIDASE_A1"/>
</dbReference>
<feature type="compositionally biased region" description="Low complexity" evidence="2">
    <location>
        <begin position="418"/>
        <end position="433"/>
    </location>
</feature>
<dbReference type="Proteomes" id="UP000007703">
    <property type="component" value="Unassembled WGS sequence"/>
</dbReference>
<dbReference type="VEuPathDB" id="FungiDB:CLUG_05592"/>
<dbReference type="GeneID" id="8495173"/>
<accession>C4YBL4</accession>
<keyword evidence="3" id="KW-0732">Signal</keyword>
<dbReference type="RefSeq" id="XP_002614814.1">
    <property type="nucleotide sequence ID" value="XM_002614768.1"/>
</dbReference>
<dbReference type="Pfam" id="PF00026">
    <property type="entry name" value="Asp"/>
    <property type="match status" value="1"/>
</dbReference>
<dbReference type="HOGENOM" id="CLU_578705_0_0_1"/>
<evidence type="ECO:0000256" key="1">
    <source>
        <dbReference type="ARBA" id="ARBA00023157"/>
    </source>
</evidence>
<sequence length="472" mass="51994">MWKRFFLSVAAVAAQWVNPTSRQSDSSLESSDEIYQGKVETGMSFGSPPQPINASLNMDYSFICLSPSIGFKNGSYYDMPDNVTEEATFFPFEDDPVLGQERIEIGGFELEDFSATVDPFGGDPIVGLGLSSLIEVTSPLDSLVNSGYIKSRSFSYGITSGQQDVLFGAIDHGRYQEPLRKFKMFNYLSTGLNGIGPTILLDGMAANNFSISSQTVVTLNGDTIFQPDYYVALLEHFNATFDIKQLFIQTPLISCSYMNSTEYFSIYFSGEEYRIPEKNFISYFTDSQGNVTGCKLSGELARIDQSPSLSFSIFFNDSYMIVDYDTEEIGFAPLASESRSQNIEVISTGVPSATPAQYFNYTTAWEYSQRILGSTVEFIYTSAHPTYPMYTGRRLKESATESFNTASTHTIKQTATTSPSFESISSEKPSSSKANNNDTKPSSSSKGLAEKQTLPGSLTLFFASCIGALMMI</sequence>
<proteinExistence type="predicted"/>
<protein>
    <recommendedName>
        <fullName evidence="4">Peptidase A1 domain-containing protein</fullName>
    </recommendedName>
</protein>
<name>C4YBL4_CLAL4</name>
<gene>
    <name evidence="5" type="ORF">CLUG_05592</name>
</gene>
<dbReference type="PROSITE" id="PS51767">
    <property type="entry name" value="PEPTIDASE_A1"/>
    <property type="match status" value="1"/>
</dbReference>